<evidence type="ECO:0000259" key="1">
    <source>
        <dbReference type="PROSITE" id="PS50883"/>
    </source>
</evidence>
<dbReference type="PANTHER" id="PTHR33121">
    <property type="entry name" value="CYCLIC DI-GMP PHOSPHODIESTERASE PDEF"/>
    <property type="match status" value="1"/>
</dbReference>
<dbReference type="CDD" id="cd01948">
    <property type="entry name" value="EAL"/>
    <property type="match status" value="1"/>
</dbReference>
<dbReference type="InterPro" id="IPR050706">
    <property type="entry name" value="Cyclic-di-GMP_PDE-like"/>
</dbReference>
<dbReference type="EMBL" id="VWSE01000008">
    <property type="protein sequence ID" value="KAB0286858.1"/>
    <property type="molecule type" value="Genomic_DNA"/>
</dbReference>
<sequence>MVTEGDMIRFNYNSRVFEICFENYVISSAYQELRNELGHVYGHEALCRIKENGIEVAPCKFFEYLESRSFVEMVELNMLIVNMHLKGFRYSSIYDSRSKLFINMLPSFFKIIYQNEEMLQILVRAILIEDIKLHQLVLEITESPCPIDDLVEFYLGVEKLRSKGILIAIDDFGTGYSDFSRVAAIKPHYVKVSRELLLYSQIFKNNELRKLAALSQTENITLVYEGIEYLEQYEFAKSNGARLYQGYLLSKPVHHAISQMPCYF</sequence>
<organism evidence="2 3">
    <name type="scientific">Vibrio fortis</name>
    <dbReference type="NCBI Taxonomy" id="212667"/>
    <lineage>
        <taxon>Bacteria</taxon>
        <taxon>Pseudomonadati</taxon>
        <taxon>Pseudomonadota</taxon>
        <taxon>Gammaproteobacteria</taxon>
        <taxon>Vibrionales</taxon>
        <taxon>Vibrionaceae</taxon>
        <taxon>Vibrio</taxon>
    </lineage>
</organism>
<protein>
    <submittedName>
        <fullName evidence="2">EAL domain-containing protein</fullName>
    </submittedName>
</protein>
<gene>
    <name evidence="2" type="ORF">F2P58_19685</name>
</gene>
<dbReference type="PANTHER" id="PTHR33121:SF70">
    <property type="entry name" value="SIGNALING PROTEIN YKOW"/>
    <property type="match status" value="1"/>
</dbReference>
<name>A0A5N3QXD2_9VIBR</name>
<dbReference type="SUPFAM" id="SSF141868">
    <property type="entry name" value="EAL domain-like"/>
    <property type="match status" value="1"/>
</dbReference>
<dbReference type="AlphaFoldDB" id="A0A5N3QXD2"/>
<dbReference type="InterPro" id="IPR001633">
    <property type="entry name" value="EAL_dom"/>
</dbReference>
<evidence type="ECO:0000313" key="3">
    <source>
        <dbReference type="Proteomes" id="UP000326789"/>
    </source>
</evidence>
<dbReference type="Gene3D" id="3.20.20.450">
    <property type="entry name" value="EAL domain"/>
    <property type="match status" value="1"/>
</dbReference>
<evidence type="ECO:0000313" key="2">
    <source>
        <dbReference type="EMBL" id="KAB0286858.1"/>
    </source>
</evidence>
<dbReference type="PROSITE" id="PS50883">
    <property type="entry name" value="EAL"/>
    <property type="match status" value="1"/>
</dbReference>
<comment type="caution">
    <text evidence="2">The sequence shown here is derived from an EMBL/GenBank/DDBJ whole genome shotgun (WGS) entry which is preliminary data.</text>
</comment>
<dbReference type="GO" id="GO:0071111">
    <property type="term" value="F:cyclic-guanylate-specific phosphodiesterase activity"/>
    <property type="evidence" value="ECO:0007669"/>
    <property type="project" value="InterPro"/>
</dbReference>
<proteinExistence type="predicted"/>
<feature type="domain" description="EAL" evidence="1">
    <location>
        <begin position="9"/>
        <end position="264"/>
    </location>
</feature>
<accession>A0A5N3QXD2</accession>
<dbReference type="InterPro" id="IPR035919">
    <property type="entry name" value="EAL_sf"/>
</dbReference>
<dbReference type="Pfam" id="PF00563">
    <property type="entry name" value="EAL"/>
    <property type="match status" value="1"/>
</dbReference>
<dbReference type="SMART" id="SM00052">
    <property type="entry name" value="EAL"/>
    <property type="match status" value="1"/>
</dbReference>
<reference evidence="2 3" key="1">
    <citation type="submission" date="2019-09" db="EMBL/GenBank/DDBJ databases">
        <title>Whole genome sequence of Vibrio fortis.</title>
        <authorList>
            <person name="Das S.K."/>
        </authorList>
    </citation>
    <scope>NUCLEOTIDE SEQUENCE [LARGE SCALE GENOMIC DNA]</scope>
    <source>
        <strain evidence="2 3">AN60</strain>
    </source>
</reference>
<dbReference type="Proteomes" id="UP000326789">
    <property type="component" value="Unassembled WGS sequence"/>
</dbReference>